<keyword evidence="1" id="KW-0472">Membrane</keyword>
<dbReference type="GO" id="GO:0006508">
    <property type="term" value="P:proteolysis"/>
    <property type="evidence" value="ECO:0007669"/>
    <property type="project" value="UniProtKB-KW"/>
</dbReference>
<dbReference type="HOGENOM" id="CLU_099411_1_0_4"/>
<proteinExistence type="predicted"/>
<sequence>MNTGRFPWGHITALVLWLILFGAMYLFLDAKMQPQVATVTGLDMARGEVIIQRSRDGHYYVGGSINGRPLTFMVDTGASTVVVSADLAAKIGLARGVPTPFKTAGGMVLGEMMSDQTIEAGGIQLKGLRVGVVMQMDQRDYALLGQNFLRYIDVIQSGDQMVLKIKSASEIN</sequence>
<evidence type="ECO:0000313" key="3">
    <source>
        <dbReference type="Proteomes" id="UP000015559"/>
    </source>
</evidence>
<dbReference type="AlphaFoldDB" id="S6AEX3"/>
<keyword evidence="3" id="KW-1185">Reference proteome</keyword>
<keyword evidence="1" id="KW-0812">Transmembrane</keyword>
<name>S6AEX3_SULDS</name>
<dbReference type="Proteomes" id="UP000015559">
    <property type="component" value="Chromosome"/>
</dbReference>
<dbReference type="KEGG" id="sdr:SCD_n00523"/>
<gene>
    <name evidence="2" type="ORF">SCD_n00523</name>
</gene>
<dbReference type="InterPro" id="IPR034122">
    <property type="entry name" value="Retropepsin-like_bacterial"/>
</dbReference>
<reference evidence="2 3" key="1">
    <citation type="journal article" date="2012" name="Appl. Environ. Microbiol.">
        <title>Draft genome sequence of a psychrotolerant sulfur-oxidizing bacterium, Sulfuricella denitrificans skB26, and proteomic insights into cold adaptation.</title>
        <authorList>
            <person name="Watanabe T."/>
            <person name="Kojima H."/>
            <person name="Fukui M."/>
        </authorList>
    </citation>
    <scope>NUCLEOTIDE SEQUENCE [LARGE SCALE GENOMIC DNA]</scope>
    <source>
        <strain evidence="3">skB26</strain>
    </source>
</reference>
<dbReference type="GO" id="GO:0004190">
    <property type="term" value="F:aspartic-type endopeptidase activity"/>
    <property type="evidence" value="ECO:0007669"/>
    <property type="project" value="InterPro"/>
</dbReference>
<dbReference type="NCBIfam" id="TIGR02281">
    <property type="entry name" value="clan_AA_DTGA"/>
    <property type="match status" value="1"/>
</dbReference>
<dbReference type="PROSITE" id="PS00141">
    <property type="entry name" value="ASP_PROTEASE"/>
    <property type="match status" value="1"/>
</dbReference>
<evidence type="ECO:0000256" key="1">
    <source>
        <dbReference type="SAM" id="Phobius"/>
    </source>
</evidence>
<evidence type="ECO:0000313" key="2">
    <source>
        <dbReference type="EMBL" id="BAN34371.1"/>
    </source>
</evidence>
<keyword evidence="2" id="KW-0378">Hydrolase</keyword>
<dbReference type="SUPFAM" id="SSF50630">
    <property type="entry name" value="Acid proteases"/>
    <property type="match status" value="1"/>
</dbReference>
<feature type="transmembrane region" description="Helical" evidence="1">
    <location>
        <begin position="6"/>
        <end position="28"/>
    </location>
</feature>
<accession>S6AEX3</accession>
<dbReference type="InterPro" id="IPR011969">
    <property type="entry name" value="Clan_AA_Asp_peptidase_C"/>
</dbReference>
<dbReference type="eggNOG" id="COG3577">
    <property type="taxonomic scope" value="Bacteria"/>
</dbReference>
<keyword evidence="2" id="KW-0645">Protease</keyword>
<keyword evidence="1" id="KW-1133">Transmembrane helix</keyword>
<organism evidence="2 3">
    <name type="scientific">Sulfuricella denitrificans (strain DSM 22764 / NBRC 105220 / skB26)</name>
    <dbReference type="NCBI Taxonomy" id="1163617"/>
    <lineage>
        <taxon>Bacteria</taxon>
        <taxon>Pseudomonadati</taxon>
        <taxon>Pseudomonadota</taxon>
        <taxon>Betaproteobacteria</taxon>
        <taxon>Nitrosomonadales</taxon>
        <taxon>Sulfuricellaceae</taxon>
        <taxon>Sulfuricella</taxon>
    </lineage>
</organism>
<dbReference type="EMBL" id="AP013066">
    <property type="protein sequence ID" value="BAN34371.1"/>
    <property type="molecule type" value="Genomic_DNA"/>
</dbReference>
<dbReference type="Pfam" id="PF13975">
    <property type="entry name" value="gag-asp_proteas"/>
    <property type="match status" value="1"/>
</dbReference>
<dbReference type="InterPro" id="IPR021109">
    <property type="entry name" value="Peptidase_aspartic_dom_sf"/>
</dbReference>
<dbReference type="InterPro" id="IPR001969">
    <property type="entry name" value="Aspartic_peptidase_AS"/>
</dbReference>
<dbReference type="Gene3D" id="2.40.70.10">
    <property type="entry name" value="Acid Proteases"/>
    <property type="match status" value="1"/>
</dbReference>
<protein>
    <submittedName>
        <fullName evidence="2">Clan AA aspartic protease, TIGR02281 family</fullName>
    </submittedName>
</protein>
<dbReference type="CDD" id="cd05483">
    <property type="entry name" value="retropepsin_like_bacteria"/>
    <property type="match status" value="1"/>
</dbReference>